<dbReference type="OrthoDB" id="288532at2"/>
<comment type="caution">
    <text evidence="1">The sequence shown here is derived from an EMBL/GenBank/DDBJ whole genome shotgun (WGS) entry which is preliminary data.</text>
</comment>
<sequence length="270" mass="31366">MKNMIFTITHGRTGTTFLTELFGLFHDTLALHEPEPNYADIFPLVKEDPRHALGFLKRRIENINKIKQKNYIETSNVFGKSFFIPLLRLGVQPKIVLLNRNFREVAKSLYVRGSYPMRTERGRQYSSDPSFPGNLPIYLPESLSNYQLCYWGVLDSFFRQIQAANIYESMGLSSKIFNVQADDLHDFKCFESMGERFGLYFSDRDEALKQHGVIKKKRFNPNLGVKKTGDINFDNEESLVLDRIAYFDPIFVEKVLSEKMTENGVKENFK</sequence>
<keyword evidence="2" id="KW-1185">Reference proteome</keyword>
<dbReference type="AlphaFoldDB" id="A0A420WY77"/>
<accession>A0A420WY77</accession>
<gene>
    <name evidence="1" type="ORF">C7446_1046</name>
</gene>
<name>A0A420WY77_9GAMM</name>
<dbReference type="RefSeq" id="WP_147408725.1">
    <property type="nucleotide sequence ID" value="NZ_RBIN01000003.1"/>
</dbReference>
<dbReference type="InterPro" id="IPR027417">
    <property type="entry name" value="P-loop_NTPase"/>
</dbReference>
<proteinExistence type="predicted"/>
<dbReference type="Gene3D" id="3.40.50.300">
    <property type="entry name" value="P-loop containing nucleotide triphosphate hydrolases"/>
    <property type="match status" value="1"/>
</dbReference>
<dbReference type="EMBL" id="RBIN01000003">
    <property type="protein sequence ID" value="RKR06110.1"/>
    <property type="molecule type" value="Genomic_DNA"/>
</dbReference>
<protein>
    <recommendedName>
        <fullName evidence="3">Sulfotransferase family protein</fullName>
    </recommendedName>
</protein>
<reference evidence="1 2" key="1">
    <citation type="submission" date="2018-10" db="EMBL/GenBank/DDBJ databases">
        <title>Genomic Encyclopedia of Type Strains, Phase IV (KMG-IV): sequencing the most valuable type-strain genomes for metagenomic binning, comparative biology and taxonomic classification.</title>
        <authorList>
            <person name="Goeker M."/>
        </authorList>
    </citation>
    <scope>NUCLEOTIDE SEQUENCE [LARGE SCALE GENOMIC DNA]</scope>
    <source>
        <strain evidence="1 2">DSM 23229</strain>
    </source>
</reference>
<dbReference type="SUPFAM" id="SSF52540">
    <property type="entry name" value="P-loop containing nucleoside triphosphate hydrolases"/>
    <property type="match status" value="1"/>
</dbReference>
<evidence type="ECO:0008006" key="3">
    <source>
        <dbReference type="Google" id="ProtNLM"/>
    </source>
</evidence>
<evidence type="ECO:0000313" key="2">
    <source>
        <dbReference type="Proteomes" id="UP000281975"/>
    </source>
</evidence>
<dbReference type="Proteomes" id="UP000281975">
    <property type="component" value="Unassembled WGS sequence"/>
</dbReference>
<evidence type="ECO:0000313" key="1">
    <source>
        <dbReference type="EMBL" id="RKR06110.1"/>
    </source>
</evidence>
<organism evidence="1 2">
    <name type="scientific">Kushneria sinocarnis</name>
    <dbReference type="NCBI Taxonomy" id="595502"/>
    <lineage>
        <taxon>Bacteria</taxon>
        <taxon>Pseudomonadati</taxon>
        <taxon>Pseudomonadota</taxon>
        <taxon>Gammaproteobacteria</taxon>
        <taxon>Oceanospirillales</taxon>
        <taxon>Halomonadaceae</taxon>
        <taxon>Kushneria</taxon>
    </lineage>
</organism>